<dbReference type="Pfam" id="PF02955">
    <property type="entry name" value="GSH-S_ATP"/>
    <property type="match status" value="1"/>
</dbReference>
<dbReference type="SUPFAM" id="SSF52440">
    <property type="entry name" value="PreATP-grasp domain"/>
    <property type="match status" value="2"/>
</dbReference>
<evidence type="ECO:0000259" key="11">
    <source>
        <dbReference type="PROSITE" id="PS50975"/>
    </source>
</evidence>
<keyword evidence="3 10" id="KW-0436">Ligase</keyword>
<evidence type="ECO:0000313" key="12">
    <source>
        <dbReference type="EMBL" id="CUA95360.1"/>
    </source>
</evidence>
<evidence type="ECO:0000256" key="3">
    <source>
        <dbReference type="ARBA" id="ARBA00022598"/>
    </source>
</evidence>
<dbReference type="AlphaFoldDB" id="A0A0K6HWU4"/>
<dbReference type="InterPro" id="IPR004218">
    <property type="entry name" value="GSHS_ATP-bd"/>
</dbReference>
<dbReference type="GO" id="GO:0005737">
    <property type="term" value="C:cytoplasm"/>
    <property type="evidence" value="ECO:0007669"/>
    <property type="project" value="TreeGrafter"/>
</dbReference>
<dbReference type="RefSeq" id="WP_055449881.1">
    <property type="nucleotide sequence ID" value="NZ_CYHF01000003.1"/>
</dbReference>
<reference evidence="13" key="1">
    <citation type="submission" date="2015-08" db="EMBL/GenBank/DDBJ databases">
        <authorList>
            <person name="Varghese N."/>
        </authorList>
    </citation>
    <scope>NUCLEOTIDE SEQUENCE [LARGE SCALE GENOMIC DNA]</scope>
    <source>
        <strain evidence="13">DSM 18181</strain>
    </source>
</reference>
<evidence type="ECO:0000256" key="2">
    <source>
        <dbReference type="ARBA" id="ARBA00001946"/>
    </source>
</evidence>
<keyword evidence="13" id="KW-1185">Reference proteome</keyword>
<dbReference type="EC" id="6.3.2.3" evidence="10"/>
<keyword evidence="8" id="KW-0460">Magnesium</keyword>
<dbReference type="Gene3D" id="3.40.50.20">
    <property type="match status" value="1"/>
</dbReference>
<comment type="cofactor">
    <cofactor evidence="1">
        <name>Mn(2+)</name>
        <dbReference type="ChEBI" id="CHEBI:29035"/>
    </cofactor>
</comment>
<dbReference type="FunFam" id="3.30.1490.20:FF:000009">
    <property type="entry name" value="Glutathione synthetase"/>
    <property type="match status" value="1"/>
</dbReference>
<proteinExistence type="inferred from homology"/>
<dbReference type="NCBIfam" id="NF003573">
    <property type="entry name" value="PRK05246.1"/>
    <property type="match status" value="1"/>
</dbReference>
<evidence type="ECO:0000256" key="5">
    <source>
        <dbReference type="ARBA" id="ARBA00022723"/>
    </source>
</evidence>
<dbReference type="PANTHER" id="PTHR21621:SF4">
    <property type="entry name" value="GLUTATHIONE SYNTHETASE"/>
    <property type="match status" value="1"/>
</dbReference>
<dbReference type="Gene3D" id="3.30.1490.20">
    <property type="entry name" value="ATP-grasp fold, A domain"/>
    <property type="match status" value="1"/>
</dbReference>
<keyword evidence="9" id="KW-0464">Manganese</keyword>
<dbReference type="OrthoDB" id="9785415at2"/>
<dbReference type="HAMAP" id="MF_00162">
    <property type="entry name" value="GSH_S"/>
    <property type="match status" value="1"/>
</dbReference>
<evidence type="ECO:0000256" key="8">
    <source>
        <dbReference type="ARBA" id="ARBA00022842"/>
    </source>
</evidence>
<gene>
    <name evidence="10" type="primary">gshB</name>
    <name evidence="12" type="ORF">Ga0061069_10361</name>
</gene>
<evidence type="ECO:0000256" key="1">
    <source>
        <dbReference type="ARBA" id="ARBA00001936"/>
    </source>
</evidence>
<keyword evidence="5" id="KW-0479">Metal-binding</keyword>
<dbReference type="InterPro" id="IPR006284">
    <property type="entry name" value="Glut_synth_pro"/>
</dbReference>
<dbReference type="PROSITE" id="PS50975">
    <property type="entry name" value="ATP_GRASP"/>
    <property type="match status" value="1"/>
</dbReference>
<protein>
    <recommendedName>
        <fullName evidence="10">Glutathione synthetase</fullName>
        <ecNumber evidence="10">6.3.2.3</ecNumber>
    </recommendedName>
    <alternativeName>
        <fullName evidence="10">GSH synthetase</fullName>
        <shortName evidence="10">GSH-S</shortName>
        <shortName evidence="10">GSHase</shortName>
    </alternativeName>
    <alternativeName>
        <fullName evidence="10">Glutathione synthase</fullName>
    </alternativeName>
</protein>
<dbReference type="GO" id="GO:0005524">
    <property type="term" value="F:ATP binding"/>
    <property type="evidence" value="ECO:0007669"/>
    <property type="project" value="UniProtKB-UniRule"/>
</dbReference>
<evidence type="ECO:0000256" key="7">
    <source>
        <dbReference type="ARBA" id="ARBA00022840"/>
    </source>
</evidence>
<organism evidence="12 13">
    <name type="scientific">Thiomonas bhubaneswarensis</name>
    <dbReference type="NCBI Taxonomy" id="339866"/>
    <lineage>
        <taxon>Bacteria</taxon>
        <taxon>Pseudomonadati</taxon>
        <taxon>Pseudomonadota</taxon>
        <taxon>Betaproteobacteria</taxon>
        <taxon>Burkholderiales</taxon>
        <taxon>Thiomonas</taxon>
    </lineage>
</organism>
<evidence type="ECO:0000313" key="13">
    <source>
        <dbReference type="Proteomes" id="UP000183649"/>
    </source>
</evidence>
<dbReference type="InterPro" id="IPR016185">
    <property type="entry name" value="PreATP-grasp_dom_sf"/>
</dbReference>
<name>A0A0K6HWU4_9BURK</name>
<dbReference type="Proteomes" id="UP000183649">
    <property type="component" value="Unassembled WGS sequence"/>
</dbReference>
<dbReference type="GO" id="GO:0046872">
    <property type="term" value="F:metal ion binding"/>
    <property type="evidence" value="ECO:0007669"/>
    <property type="project" value="UniProtKB-KW"/>
</dbReference>
<accession>A0A0K6HWU4</accession>
<evidence type="ECO:0000256" key="4">
    <source>
        <dbReference type="ARBA" id="ARBA00022684"/>
    </source>
</evidence>
<evidence type="ECO:0000256" key="6">
    <source>
        <dbReference type="ARBA" id="ARBA00022741"/>
    </source>
</evidence>
<comment type="catalytic activity">
    <reaction evidence="10">
        <text>gamma-L-glutamyl-L-cysteine + glycine + ATP = glutathione + ADP + phosphate + H(+)</text>
        <dbReference type="Rhea" id="RHEA:13557"/>
        <dbReference type="ChEBI" id="CHEBI:15378"/>
        <dbReference type="ChEBI" id="CHEBI:30616"/>
        <dbReference type="ChEBI" id="CHEBI:43474"/>
        <dbReference type="ChEBI" id="CHEBI:57305"/>
        <dbReference type="ChEBI" id="CHEBI:57925"/>
        <dbReference type="ChEBI" id="CHEBI:58173"/>
        <dbReference type="ChEBI" id="CHEBI:456216"/>
        <dbReference type="EC" id="6.3.2.3"/>
    </reaction>
</comment>
<dbReference type="STRING" id="339866.GCA_001418255_00941"/>
<dbReference type="EMBL" id="CYHF01000003">
    <property type="protein sequence ID" value="CUA95360.1"/>
    <property type="molecule type" value="Genomic_DNA"/>
</dbReference>
<comment type="cofactor">
    <cofactor evidence="2">
        <name>Mg(2+)</name>
        <dbReference type="ChEBI" id="CHEBI:18420"/>
    </cofactor>
</comment>
<dbReference type="SUPFAM" id="SSF56059">
    <property type="entry name" value="Glutathione synthetase ATP-binding domain-like"/>
    <property type="match status" value="1"/>
</dbReference>
<dbReference type="GO" id="GO:0004363">
    <property type="term" value="F:glutathione synthase activity"/>
    <property type="evidence" value="ECO:0007669"/>
    <property type="project" value="UniProtKB-UniRule"/>
</dbReference>
<dbReference type="PANTHER" id="PTHR21621">
    <property type="entry name" value="RIBOSOMAL PROTEIN S6 MODIFICATION PROTEIN"/>
    <property type="match status" value="1"/>
</dbReference>
<feature type="domain" description="ATP-grasp" evidence="11">
    <location>
        <begin position="164"/>
        <end position="354"/>
    </location>
</feature>
<dbReference type="Gene3D" id="3.30.470.20">
    <property type="entry name" value="ATP-grasp fold, B domain"/>
    <property type="match status" value="1"/>
</dbReference>
<keyword evidence="4 10" id="KW-0317">Glutathione biosynthesis</keyword>
<comment type="pathway">
    <text evidence="10">Sulfur metabolism; glutathione biosynthesis; glutathione from L-cysteine and L-glutamate: step 2/2.</text>
</comment>
<dbReference type="InterPro" id="IPR004215">
    <property type="entry name" value="GSHS_N"/>
</dbReference>
<keyword evidence="6 10" id="KW-0547">Nucleotide-binding</keyword>
<evidence type="ECO:0000256" key="10">
    <source>
        <dbReference type="HAMAP-Rule" id="MF_00162"/>
    </source>
</evidence>
<comment type="similarity">
    <text evidence="10">Belongs to the prokaryotic GSH synthase family.</text>
</comment>
<sequence length="363" mass="38831">MQLLFIADPIASFKIYKDTTFAMMREAQARGHVLWVCETADLHWRGGAPTLAADAAALPPEGAHPALGRPGGGVIAAPTPAADAAPVTAVCRRIELTGAASGHDWYRVLDQRPLALRDVDAVLMRKDPPFDSEYFYATHLLQQAEREGAAVFNSPRALRDHPEKLAILEFPQFITPTLVSRRAAEIKAFYAEHGDVILKPLDGMGGTGIFRLRQQADGSPDPNLNVVIETLTAGGATTIMAQRFVPAIAQGDKRVLIIDGEPVPYCLARIPQGGETRGNLAAGGLGVAQPLSDTDWTIARALGPVLAARGLLLVGIDIIGDRLTEINVTSPTCFQEITQQSGCDVAARFITALEAAVARRRGH</sequence>
<dbReference type="NCBIfam" id="TIGR01380">
    <property type="entry name" value="glut_syn"/>
    <property type="match status" value="1"/>
</dbReference>
<evidence type="ECO:0000256" key="9">
    <source>
        <dbReference type="ARBA" id="ARBA00023211"/>
    </source>
</evidence>
<dbReference type="Pfam" id="PF02951">
    <property type="entry name" value="GSH-S_N"/>
    <property type="match status" value="2"/>
</dbReference>
<keyword evidence="7 10" id="KW-0067">ATP-binding</keyword>
<dbReference type="UniPathway" id="UPA00142">
    <property type="reaction ID" value="UER00210"/>
</dbReference>
<dbReference type="InterPro" id="IPR011761">
    <property type="entry name" value="ATP-grasp"/>
</dbReference>
<dbReference type="InterPro" id="IPR013815">
    <property type="entry name" value="ATP_grasp_subdomain_1"/>
</dbReference>